<feature type="non-terminal residue" evidence="3">
    <location>
        <position position="97"/>
    </location>
</feature>
<name>A0ABD0PDF4_CIRMR</name>
<dbReference type="SUPFAM" id="SSF47923">
    <property type="entry name" value="Ypt/Rab-GAP domain of gyp1p"/>
    <property type="match status" value="1"/>
</dbReference>
<evidence type="ECO:0000256" key="1">
    <source>
        <dbReference type="ARBA" id="ARBA00022574"/>
    </source>
</evidence>
<dbReference type="EMBL" id="JAMKFB020000016">
    <property type="protein sequence ID" value="KAL0172065.1"/>
    <property type="molecule type" value="Genomic_DNA"/>
</dbReference>
<dbReference type="PANTHER" id="PTHR19853:SF1">
    <property type="entry name" value="TBC1 DOMAIN FAMILY MEMBER 31"/>
    <property type="match status" value="1"/>
</dbReference>
<dbReference type="InterPro" id="IPR035969">
    <property type="entry name" value="Rab-GAP_TBC_sf"/>
</dbReference>
<dbReference type="PANTHER" id="PTHR19853">
    <property type="entry name" value="WD REPEAT CONTAINING PROTEIN 3 WDR3"/>
    <property type="match status" value="1"/>
</dbReference>
<proteinExistence type="predicted"/>
<protein>
    <recommendedName>
        <fullName evidence="5">Rab-GAP TBC domain-containing protein</fullName>
    </recommendedName>
</protein>
<accession>A0ABD0PDF4</accession>
<keyword evidence="2" id="KW-0677">Repeat</keyword>
<evidence type="ECO:0000313" key="3">
    <source>
        <dbReference type="EMBL" id="KAL0172065.1"/>
    </source>
</evidence>
<sequence>NWGQHWFEYFPNPPLNVLSLAENVLAHHDKELLQHFVACGVTSQLYAWPLLETLEEWLKLFDNVFSNHPSFLLMAVVAYVTCCRAPLLLCTDKKDFE</sequence>
<evidence type="ECO:0000313" key="4">
    <source>
        <dbReference type="Proteomes" id="UP001529510"/>
    </source>
</evidence>
<dbReference type="AlphaFoldDB" id="A0ABD0PDF4"/>
<dbReference type="Gene3D" id="1.10.472.80">
    <property type="entry name" value="Ypt/Rab-GAP domain of gyp1p, domain 3"/>
    <property type="match status" value="1"/>
</dbReference>
<dbReference type="InterPro" id="IPR051570">
    <property type="entry name" value="TBC1_cilium_biogenesis"/>
</dbReference>
<feature type="non-terminal residue" evidence="3">
    <location>
        <position position="1"/>
    </location>
</feature>
<gene>
    <name evidence="3" type="ORF">M9458_032376</name>
</gene>
<organism evidence="3 4">
    <name type="scientific">Cirrhinus mrigala</name>
    <name type="common">Mrigala</name>
    <dbReference type="NCBI Taxonomy" id="683832"/>
    <lineage>
        <taxon>Eukaryota</taxon>
        <taxon>Metazoa</taxon>
        <taxon>Chordata</taxon>
        <taxon>Craniata</taxon>
        <taxon>Vertebrata</taxon>
        <taxon>Euteleostomi</taxon>
        <taxon>Actinopterygii</taxon>
        <taxon>Neopterygii</taxon>
        <taxon>Teleostei</taxon>
        <taxon>Ostariophysi</taxon>
        <taxon>Cypriniformes</taxon>
        <taxon>Cyprinidae</taxon>
        <taxon>Labeoninae</taxon>
        <taxon>Labeonini</taxon>
        <taxon>Cirrhinus</taxon>
    </lineage>
</organism>
<comment type="caution">
    <text evidence="3">The sequence shown here is derived from an EMBL/GenBank/DDBJ whole genome shotgun (WGS) entry which is preliminary data.</text>
</comment>
<evidence type="ECO:0000256" key="2">
    <source>
        <dbReference type="ARBA" id="ARBA00022737"/>
    </source>
</evidence>
<keyword evidence="1" id="KW-0853">WD repeat</keyword>
<evidence type="ECO:0008006" key="5">
    <source>
        <dbReference type="Google" id="ProtNLM"/>
    </source>
</evidence>
<dbReference type="Proteomes" id="UP001529510">
    <property type="component" value="Unassembled WGS sequence"/>
</dbReference>
<keyword evidence="4" id="KW-1185">Reference proteome</keyword>
<reference evidence="3 4" key="1">
    <citation type="submission" date="2024-05" db="EMBL/GenBank/DDBJ databases">
        <title>Genome sequencing and assembly of Indian major carp, Cirrhinus mrigala (Hamilton, 1822).</title>
        <authorList>
            <person name="Mohindra V."/>
            <person name="Chowdhury L.M."/>
            <person name="Lal K."/>
            <person name="Jena J.K."/>
        </authorList>
    </citation>
    <scope>NUCLEOTIDE SEQUENCE [LARGE SCALE GENOMIC DNA]</scope>
    <source>
        <strain evidence="3">CM1030</strain>
        <tissue evidence="3">Blood</tissue>
    </source>
</reference>